<name>A0A4V2ST31_9PSEU</name>
<dbReference type="OrthoDB" id="4966605at2"/>
<dbReference type="InterPro" id="IPR010428">
    <property type="entry name" value="Zincin_1"/>
</dbReference>
<evidence type="ECO:0000313" key="2">
    <source>
        <dbReference type="EMBL" id="TCP49236.1"/>
    </source>
</evidence>
<comment type="caution">
    <text evidence="2">The sequence shown here is derived from an EMBL/GenBank/DDBJ whole genome shotgun (WGS) entry which is preliminary data.</text>
</comment>
<gene>
    <name evidence="2" type="ORF">EV191_10958</name>
</gene>
<reference evidence="2 3" key="1">
    <citation type="submission" date="2019-03" db="EMBL/GenBank/DDBJ databases">
        <title>Genomic Encyclopedia of Type Strains, Phase IV (KMG-IV): sequencing the most valuable type-strain genomes for metagenomic binning, comparative biology and taxonomic classification.</title>
        <authorList>
            <person name="Goeker M."/>
        </authorList>
    </citation>
    <scope>NUCLEOTIDE SEQUENCE [LARGE SCALE GENOMIC DNA]</scope>
    <source>
        <strain evidence="2 3">DSM 45765</strain>
    </source>
</reference>
<keyword evidence="3" id="KW-1185">Reference proteome</keyword>
<dbReference type="EMBL" id="SLXQ01000009">
    <property type="protein sequence ID" value="TCP49236.1"/>
    <property type="molecule type" value="Genomic_DNA"/>
</dbReference>
<dbReference type="Gene3D" id="3.30.2010.20">
    <property type="match status" value="1"/>
</dbReference>
<feature type="region of interest" description="Disordered" evidence="1">
    <location>
        <begin position="35"/>
        <end position="55"/>
    </location>
</feature>
<organism evidence="2 3">
    <name type="scientific">Tamaricihabitans halophyticus</name>
    <dbReference type="NCBI Taxonomy" id="1262583"/>
    <lineage>
        <taxon>Bacteria</taxon>
        <taxon>Bacillati</taxon>
        <taxon>Actinomycetota</taxon>
        <taxon>Actinomycetes</taxon>
        <taxon>Pseudonocardiales</taxon>
        <taxon>Pseudonocardiaceae</taxon>
        <taxon>Tamaricihabitans</taxon>
    </lineage>
</organism>
<evidence type="ECO:0000313" key="3">
    <source>
        <dbReference type="Proteomes" id="UP000294911"/>
    </source>
</evidence>
<dbReference type="InterPro" id="IPR038555">
    <property type="entry name" value="Zincin_1_sf"/>
</dbReference>
<dbReference type="AlphaFoldDB" id="A0A4V2ST31"/>
<dbReference type="Proteomes" id="UP000294911">
    <property type="component" value="Unassembled WGS sequence"/>
</dbReference>
<dbReference type="GO" id="GO:0008233">
    <property type="term" value="F:peptidase activity"/>
    <property type="evidence" value="ECO:0007669"/>
    <property type="project" value="UniProtKB-KW"/>
</dbReference>
<accession>A0A4V2ST31</accession>
<dbReference type="CDD" id="cd12954">
    <property type="entry name" value="MMP_TTHA0227_like_1"/>
    <property type="match status" value="1"/>
</dbReference>
<dbReference type="SUPFAM" id="SSF55486">
    <property type="entry name" value="Metalloproteases ('zincins'), catalytic domain"/>
    <property type="match status" value="1"/>
</dbReference>
<protein>
    <submittedName>
        <fullName evidence="2">Putative Zn-dependent protease with MMP-like domain</fullName>
    </submittedName>
</protein>
<sequence>MASTRAERFDTLVLDALEPIELRWRDQLNALDVAVDEVPEGKPGRSRSSSDDAAADGVLRDGAVPLAKLVPAGVDSAGSPTRARIVLYRRPLELRAKDAADLTELVHEVLVEQVANYLGLDPDVIEGN</sequence>
<dbReference type="GO" id="GO:0006508">
    <property type="term" value="P:proteolysis"/>
    <property type="evidence" value="ECO:0007669"/>
    <property type="project" value="UniProtKB-KW"/>
</dbReference>
<evidence type="ECO:0000256" key="1">
    <source>
        <dbReference type="SAM" id="MobiDB-lite"/>
    </source>
</evidence>
<proteinExistence type="predicted"/>
<dbReference type="RefSeq" id="WP_132878708.1">
    <property type="nucleotide sequence ID" value="NZ_SLXQ01000009.1"/>
</dbReference>
<keyword evidence="2" id="KW-0645">Protease</keyword>
<dbReference type="Pfam" id="PF06262">
    <property type="entry name" value="Zincin_1"/>
    <property type="match status" value="1"/>
</dbReference>
<keyword evidence="2" id="KW-0378">Hydrolase</keyword>